<dbReference type="PANTHER" id="PTHR37483">
    <property type="entry name" value="UPF0125 PROTEIN RATB"/>
    <property type="match status" value="1"/>
</dbReference>
<dbReference type="PANTHER" id="PTHR37483:SF1">
    <property type="entry name" value="UPF0125 PROTEIN RATB"/>
    <property type="match status" value="1"/>
</dbReference>
<dbReference type="EMBL" id="CP001339">
    <property type="protein sequence ID" value="ACL72053.1"/>
    <property type="molecule type" value="Genomic_DNA"/>
</dbReference>
<protein>
    <recommendedName>
        <fullName evidence="2">UPF0125 protein Tgr7_0965</fullName>
    </recommendedName>
</protein>
<keyword evidence="5" id="KW-1185">Reference proteome</keyword>
<dbReference type="OrthoDB" id="9796575at2"/>
<name>B8GNW4_THISH</name>
<dbReference type="AlphaFoldDB" id="B8GNW4"/>
<evidence type="ECO:0000313" key="5">
    <source>
        <dbReference type="Proteomes" id="UP000002383"/>
    </source>
</evidence>
<dbReference type="InterPro" id="IPR037021">
    <property type="entry name" value="RnfH_sf"/>
</dbReference>
<dbReference type="Gene3D" id="3.10.20.280">
    <property type="entry name" value="RnfH-like"/>
    <property type="match status" value="1"/>
</dbReference>
<dbReference type="Proteomes" id="UP000002383">
    <property type="component" value="Chromosome"/>
</dbReference>
<evidence type="ECO:0000313" key="4">
    <source>
        <dbReference type="EMBL" id="ACL72053.1"/>
    </source>
</evidence>
<dbReference type="eggNOG" id="COG2914">
    <property type="taxonomic scope" value="Bacteria"/>
</dbReference>
<dbReference type="NCBIfam" id="NF002490">
    <property type="entry name" value="PRK01777.1"/>
    <property type="match status" value="1"/>
</dbReference>
<dbReference type="RefSeq" id="WP_012637537.1">
    <property type="nucleotide sequence ID" value="NC_011901.1"/>
</dbReference>
<evidence type="ECO:0000256" key="1">
    <source>
        <dbReference type="ARBA" id="ARBA00010645"/>
    </source>
</evidence>
<dbReference type="InterPro" id="IPR005346">
    <property type="entry name" value="RnfH"/>
</dbReference>
<dbReference type="STRING" id="396588.Tgr7_0965"/>
<reference evidence="4 5" key="1">
    <citation type="journal article" date="2011" name="Stand. Genomic Sci.">
        <title>Complete genome sequence of 'Thioalkalivibrio sulfidophilus' HL-EbGr7.</title>
        <authorList>
            <person name="Muyzer G."/>
            <person name="Sorokin D.Y."/>
            <person name="Mavromatis K."/>
            <person name="Lapidus A."/>
            <person name="Clum A."/>
            <person name="Ivanova N."/>
            <person name="Pati A."/>
            <person name="d'Haeseleer P."/>
            <person name="Woyke T."/>
            <person name="Kyrpides N.C."/>
        </authorList>
    </citation>
    <scope>NUCLEOTIDE SEQUENCE [LARGE SCALE GENOMIC DNA]</scope>
    <source>
        <strain evidence="4 5">HL-EbGR7</strain>
    </source>
</reference>
<dbReference type="HOGENOM" id="CLU_150721_1_0_6"/>
<dbReference type="SUPFAM" id="SSF54285">
    <property type="entry name" value="MoaD/ThiS"/>
    <property type="match status" value="1"/>
</dbReference>
<organism evidence="4 5">
    <name type="scientific">Thioalkalivibrio sulfidiphilus (strain HL-EbGR7)</name>
    <dbReference type="NCBI Taxonomy" id="396588"/>
    <lineage>
        <taxon>Bacteria</taxon>
        <taxon>Pseudomonadati</taxon>
        <taxon>Pseudomonadota</taxon>
        <taxon>Gammaproteobacteria</taxon>
        <taxon>Chromatiales</taxon>
        <taxon>Ectothiorhodospiraceae</taxon>
        <taxon>Thioalkalivibrio</taxon>
    </lineage>
</organism>
<dbReference type="HAMAP" id="MF_00460">
    <property type="entry name" value="UPF0125_RnfH"/>
    <property type="match status" value="1"/>
</dbReference>
<accession>B8GNW4</accession>
<comment type="similarity">
    <text evidence="1 2">Belongs to the UPF0125 (RnfH) family.</text>
</comment>
<evidence type="ECO:0000256" key="3">
    <source>
        <dbReference type="SAM" id="MobiDB-lite"/>
    </source>
</evidence>
<dbReference type="KEGG" id="tgr:Tgr7_0965"/>
<feature type="region of interest" description="Disordered" evidence="3">
    <location>
        <begin position="93"/>
        <end position="117"/>
    </location>
</feature>
<evidence type="ECO:0000256" key="2">
    <source>
        <dbReference type="HAMAP-Rule" id="MF_00460"/>
    </source>
</evidence>
<gene>
    <name evidence="4" type="ordered locus">Tgr7_0965</name>
</gene>
<proteinExistence type="inferred from homology"/>
<feature type="compositionally biased region" description="Basic residues" evidence="3">
    <location>
        <begin position="95"/>
        <end position="105"/>
    </location>
</feature>
<dbReference type="Pfam" id="PF03658">
    <property type="entry name" value="Ub-RnfH"/>
    <property type="match status" value="1"/>
</dbReference>
<dbReference type="InterPro" id="IPR016155">
    <property type="entry name" value="Mopterin_synth/thiamin_S_b"/>
</dbReference>
<sequence length="117" mass="12768">MASAEAGAREGMTVEVAYARPDTQLILEVIVPEGATVEDALRASGIEARFPEIDLESAKVGIFGKLTKRDTVLKPRDRVEIYRPLIADPKEVRKQRAAAGKRMKKGGGDIEETETSE</sequence>